<dbReference type="InterPro" id="IPR036390">
    <property type="entry name" value="WH_DNA-bd_sf"/>
</dbReference>
<dbReference type="NCBIfam" id="TIGR00614">
    <property type="entry name" value="recQ_fam"/>
    <property type="match status" value="1"/>
</dbReference>
<proteinExistence type="inferred from homology"/>
<evidence type="ECO:0000256" key="14">
    <source>
        <dbReference type="ARBA" id="ARBA00023235"/>
    </source>
</evidence>
<dbReference type="GO" id="GO:0005694">
    <property type="term" value="C:chromosome"/>
    <property type="evidence" value="ECO:0007669"/>
    <property type="project" value="TreeGrafter"/>
</dbReference>
<dbReference type="InterPro" id="IPR029491">
    <property type="entry name" value="Helicase_HTH"/>
</dbReference>
<feature type="domain" description="Helicase ATP-binding" evidence="18">
    <location>
        <begin position="22"/>
        <end position="190"/>
    </location>
</feature>
<dbReference type="Pfam" id="PF16124">
    <property type="entry name" value="RecQ_Zn_bind"/>
    <property type="match status" value="1"/>
</dbReference>
<feature type="domain" description="Helicase C-terminal" evidence="19">
    <location>
        <begin position="211"/>
        <end position="358"/>
    </location>
</feature>
<dbReference type="SMART" id="SM00490">
    <property type="entry name" value="HELICc"/>
    <property type="match status" value="1"/>
</dbReference>
<evidence type="ECO:0000256" key="2">
    <source>
        <dbReference type="ARBA" id="ARBA00001947"/>
    </source>
</evidence>
<dbReference type="GO" id="GO:0006260">
    <property type="term" value="P:DNA replication"/>
    <property type="evidence" value="ECO:0007669"/>
    <property type="project" value="InterPro"/>
</dbReference>
<keyword evidence="7" id="KW-0378">Hydrolase</keyword>
<evidence type="ECO:0000313" key="21">
    <source>
        <dbReference type="Proteomes" id="UP000229362"/>
    </source>
</evidence>
<keyword evidence="14" id="KW-0413">Isomerase</keyword>
<dbReference type="Pfam" id="PF00570">
    <property type="entry name" value="HRDC"/>
    <property type="match status" value="1"/>
</dbReference>
<dbReference type="GO" id="GO:0046872">
    <property type="term" value="F:metal ion binding"/>
    <property type="evidence" value="ECO:0007669"/>
    <property type="project" value="UniProtKB-KW"/>
</dbReference>
<keyword evidence="11" id="KW-0238">DNA-binding</keyword>
<dbReference type="PANTHER" id="PTHR13710:SF105">
    <property type="entry name" value="ATP-DEPENDENT DNA HELICASE Q1"/>
    <property type="match status" value="1"/>
</dbReference>
<keyword evidence="13" id="KW-0234">DNA repair</keyword>
<keyword evidence="9" id="KW-0862">Zinc</keyword>
<keyword evidence="5" id="KW-0547">Nucleotide-binding</keyword>
<dbReference type="InterPro" id="IPR014001">
    <property type="entry name" value="Helicase_ATP-bd"/>
</dbReference>
<dbReference type="EC" id="5.6.2.4" evidence="16"/>
<protein>
    <recommendedName>
        <fullName evidence="16">DNA helicase RecQ</fullName>
        <ecNumber evidence="16">5.6.2.4</ecNumber>
    </recommendedName>
</protein>
<dbReference type="Gene3D" id="1.10.10.10">
    <property type="entry name" value="Winged helix-like DNA-binding domain superfamily/Winged helix DNA-binding domain"/>
    <property type="match status" value="1"/>
</dbReference>
<evidence type="ECO:0000313" key="20">
    <source>
        <dbReference type="EMBL" id="PIT86816.1"/>
    </source>
</evidence>
<keyword evidence="6" id="KW-0227">DNA damage</keyword>
<dbReference type="SMART" id="SM00956">
    <property type="entry name" value="RQC"/>
    <property type="match status" value="1"/>
</dbReference>
<reference evidence="21" key="1">
    <citation type="submission" date="2017-09" db="EMBL/GenBank/DDBJ databases">
        <title>Depth-based differentiation of microbial function through sediment-hosted aquifers and enrichment of novel symbionts in the deep terrestrial subsurface.</title>
        <authorList>
            <person name="Probst A.J."/>
            <person name="Ladd B."/>
            <person name="Jarett J.K."/>
            <person name="Geller-Mcgrath D.E."/>
            <person name="Sieber C.M.K."/>
            <person name="Emerson J.B."/>
            <person name="Anantharaman K."/>
            <person name="Thomas B.C."/>
            <person name="Malmstrom R."/>
            <person name="Stieglmeier M."/>
            <person name="Klingl A."/>
            <person name="Woyke T."/>
            <person name="Ryan C.M."/>
            <person name="Banfield J.F."/>
        </authorList>
    </citation>
    <scope>NUCLEOTIDE SEQUENCE [LARGE SCALE GENOMIC DNA]</scope>
</reference>
<evidence type="ECO:0000256" key="5">
    <source>
        <dbReference type="ARBA" id="ARBA00022741"/>
    </source>
</evidence>
<dbReference type="NCBIfam" id="TIGR01389">
    <property type="entry name" value="recQ"/>
    <property type="match status" value="1"/>
</dbReference>
<dbReference type="InterPro" id="IPR032284">
    <property type="entry name" value="RecQ_Zn-bd"/>
</dbReference>
<dbReference type="SUPFAM" id="SSF46785">
    <property type="entry name" value="Winged helix' DNA-binding domain"/>
    <property type="match status" value="1"/>
</dbReference>
<dbReference type="SUPFAM" id="SSF52540">
    <property type="entry name" value="P-loop containing nucleoside triphosphate hydrolases"/>
    <property type="match status" value="1"/>
</dbReference>
<evidence type="ECO:0000256" key="10">
    <source>
        <dbReference type="ARBA" id="ARBA00022840"/>
    </source>
</evidence>
<evidence type="ECO:0000256" key="1">
    <source>
        <dbReference type="ARBA" id="ARBA00001946"/>
    </source>
</evidence>
<dbReference type="GO" id="GO:0009432">
    <property type="term" value="P:SOS response"/>
    <property type="evidence" value="ECO:0007669"/>
    <property type="project" value="UniProtKB-UniRule"/>
</dbReference>
<dbReference type="GO" id="GO:0009378">
    <property type="term" value="F:four-way junction helicase activity"/>
    <property type="evidence" value="ECO:0007669"/>
    <property type="project" value="TreeGrafter"/>
</dbReference>
<dbReference type="Gene3D" id="1.10.10.1390">
    <property type="entry name" value="ATP-dependent DNA helicase RecQ"/>
    <property type="match status" value="1"/>
</dbReference>
<dbReference type="InterPro" id="IPR018982">
    <property type="entry name" value="RQC_domain"/>
</dbReference>
<dbReference type="EMBL" id="PFBZ01000046">
    <property type="protein sequence ID" value="PIT86816.1"/>
    <property type="molecule type" value="Genomic_DNA"/>
</dbReference>
<sequence>MHDLLKTHFGYTDFRPLQQDIINTILSHKDALVLMPTGGGKSLCYQLPAMYFSGVTLVISPLIALMKDQVDSLKANGIPAACLNSTISFQEQRDIEQAVYRGDIKILYVAPERLALPSFQDYLKSLELSFIAIDEAHCISEWGHDFRPDYRNLHLLRRQFPHVPCIALTATATERVRLDIVKQLDLDAAPQFVASFNRENLHYHVEQKNKTFERVCDLLDKHRDVPVIIYCFSRKDTEKWAANLRVEGYDALAYHAGLEADVRRQTQDKFIRDEVPIIVATIAFGMGINKPDVRLIIHTSLPKTIEGYYQETGRAGRDGLKSDCVLFYSYGDKHKQDFFINQIEDEQERVHAREKLGQIIAFCESTVCRRAYILSYFGETWGEQNCGACDTCVTPRDLFDATEITQKILSAVIRTGERYGLTYVIDVLKGSKNKTVKERGHDQLSVFGIVQDMSKQDLRNIAQQVVGKGLLEQHGKEYPTFRMTDEGRVFLIEKKTLHLSKPKSQMAVGEREEKEIDFDAALFERLRMVRKQVASDLAVPPFVIFGDKSLQEMAYYMPQDKTAFGAIFGVGAEKCDRFGAVFLDEIRQYQKETGKTGVEPLRLRSTPKELSLKRKGSTYDATKELLAQGLTFEAVAKKRGFALSTIIGHVEKLRAAGESVSLDHVAPSGERFDRVKEAFQKTGSLSLSPVKELLGDEFSYEELRVGRLFLV</sequence>
<dbReference type="GO" id="GO:0003677">
    <property type="term" value="F:DNA binding"/>
    <property type="evidence" value="ECO:0007669"/>
    <property type="project" value="UniProtKB-KW"/>
</dbReference>
<feature type="domain" description="HRDC" evidence="17">
    <location>
        <begin position="516"/>
        <end position="596"/>
    </location>
</feature>
<evidence type="ECO:0000256" key="4">
    <source>
        <dbReference type="ARBA" id="ARBA00022723"/>
    </source>
</evidence>
<dbReference type="InterPro" id="IPR044876">
    <property type="entry name" value="HRDC_dom_sf"/>
</dbReference>
<dbReference type="Gene3D" id="3.40.50.300">
    <property type="entry name" value="P-loop containing nucleotide triphosphate hydrolases"/>
    <property type="match status" value="2"/>
</dbReference>
<dbReference type="FunFam" id="3.40.50.300:FF:000156">
    <property type="entry name" value="ATP-dependent DNA helicase recQ"/>
    <property type="match status" value="1"/>
</dbReference>
<evidence type="ECO:0000256" key="12">
    <source>
        <dbReference type="ARBA" id="ARBA00023172"/>
    </source>
</evidence>
<dbReference type="PANTHER" id="PTHR13710">
    <property type="entry name" value="DNA HELICASE RECQ FAMILY MEMBER"/>
    <property type="match status" value="1"/>
</dbReference>
<comment type="cofactor">
    <cofactor evidence="2">
        <name>Zn(2+)</name>
        <dbReference type="ChEBI" id="CHEBI:29105"/>
    </cofactor>
</comment>
<dbReference type="PROSITE" id="PS51192">
    <property type="entry name" value="HELICASE_ATP_BIND_1"/>
    <property type="match status" value="1"/>
</dbReference>
<organism evidence="20 21">
    <name type="scientific">Candidatus Magasanikbacteria bacterium CG10_big_fil_rev_8_21_14_0_10_43_6</name>
    <dbReference type="NCBI Taxonomy" id="1974650"/>
    <lineage>
        <taxon>Bacteria</taxon>
        <taxon>Candidatus Magasanikiibacteriota</taxon>
    </lineage>
</organism>
<dbReference type="CDD" id="cd18794">
    <property type="entry name" value="SF2_C_RecQ"/>
    <property type="match status" value="1"/>
</dbReference>
<dbReference type="AlphaFoldDB" id="A0A2M6W1Z2"/>
<dbReference type="PROSITE" id="PS50967">
    <property type="entry name" value="HRDC"/>
    <property type="match status" value="1"/>
</dbReference>
<comment type="similarity">
    <text evidence="3">Belongs to the helicase family. RecQ subfamily.</text>
</comment>
<dbReference type="Pfam" id="PF00270">
    <property type="entry name" value="DEAD"/>
    <property type="match status" value="1"/>
</dbReference>
<dbReference type="GO" id="GO:0016787">
    <property type="term" value="F:hydrolase activity"/>
    <property type="evidence" value="ECO:0007669"/>
    <property type="project" value="UniProtKB-KW"/>
</dbReference>
<dbReference type="InterPro" id="IPR006293">
    <property type="entry name" value="DNA_helicase_ATP-dep_RecQ_bac"/>
</dbReference>
<dbReference type="FunFam" id="3.40.50.300:FF:000296">
    <property type="entry name" value="ATP-dependent DNA helicase RecQ"/>
    <property type="match status" value="1"/>
</dbReference>
<evidence type="ECO:0000256" key="15">
    <source>
        <dbReference type="ARBA" id="ARBA00034617"/>
    </source>
</evidence>
<comment type="cofactor">
    <cofactor evidence="1">
        <name>Mg(2+)</name>
        <dbReference type="ChEBI" id="CHEBI:18420"/>
    </cofactor>
</comment>
<evidence type="ECO:0000256" key="13">
    <source>
        <dbReference type="ARBA" id="ARBA00023204"/>
    </source>
</evidence>
<dbReference type="InterPro" id="IPR002121">
    <property type="entry name" value="HRDC_dom"/>
</dbReference>
<dbReference type="GO" id="GO:0000724">
    <property type="term" value="P:double-strand break repair via homologous recombination"/>
    <property type="evidence" value="ECO:0007669"/>
    <property type="project" value="TreeGrafter"/>
</dbReference>
<dbReference type="GO" id="GO:0043138">
    <property type="term" value="F:3'-5' DNA helicase activity"/>
    <property type="evidence" value="ECO:0007669"/>
    <property type="project" value="UniProtKB-EC"/>
</dbReference>
<dbReference type="InterPro" id="IPR010997">
    <property type="entry name" value="HRDC-like_sf"/>
</dbReference>
<dbReference type="PROSITE" id="PS51194">
    <property type="entry name" value="HELICASE_CTER"/>
    <property type="match status" value="1"/>
</dbReference>
<keyword evidence="10" id="KW-0067">ATP-binding</keyword>
<accession>A0A2M6W1Z2</accession>
<evidence type="ECO:0000256" key="9">
    <source>
        <dbReference type="ARBA" id="ARBA00022833"/>
    </source>
</evidence>
<evidence type="ECO:0000256" key="3">
    <source>
        <dbReference type="ARBA" id="ARBA00005446"/>
    </source>
</evidence>
<keyword evidence="4" id="KW-0479">Metal-binding</keyword>
<dbReference type="SUPFAM" id="SSF47819">
    <property type="entry name" value="HRDC-like"/>
    <property type="match status" value="1"/>
</dbReference>
<dbReference type="Pfam" id="PF09382">
    <property type="entry name" value="RQC"/>
    <property type="match status" value="1"/>
</dbReference>
<dbReference type="Pfam" id="PF14493">
    <property type="entry name" value="HTH_40"/>
    <property type="match status" value="1"/>
</dbReference>
<evidence type="ECO:0000256" key="7">
    <source>
        <dbReference type="ARBA" id="ARBA00022801"/>
    </source>
</evidence>
<dbReference type="InterPro" id="IPR011545">
    <property type="entry name" value="DEAD/DEAH_box_helicase_dom"/>
</dbReference>
<dbReference type="InterPro" id="IPR001650">
    <property type="entry name" value="Helicase_C-like"/>
</dbReference>
<evidence type="ECO:0000256" key="11">
    <source>
        <dbReference type="ARBA" id="ARBA00023125"/>
    </source>
</evidence>
<dbReference type="SMART" id="SM00341">
    <property type="entry name" value="HRDC"/>
    <property type="match status" value="1"/>
</dbReference>
<keyword evidence="8 20" id="KW-0347">Helicase</keyword>
<dbReference type="GO" id="GO:0005524">
    <property type="term" value="F:ATP binding"/>
    <property type="evidence" value="ECO:0007669"/>
    <property type="project" value="UniProtKB-KW"/>
</dbReference>
<evidence type="ECO:0000259" key="18">
    <source>
        <dbReference type="PROSITE" id="PS51192"/>
    </source>
</evidence>
<comment type="caution">
    <text evidence="20">The sequence shown here is derived from an EMBL/GenBank/DDBJ whole genome shotgun (WGS) entry which is preliminary data.</text>
</comment>
<dbReference type="Proteomes" id="UP000229362">
    <property type="component" value="Unassembled WGS sequence"/>
</dbReference>
<dbReference type="Gene3D" id="1.10.150.80">
    <property type="entry name" value="HRDC domain"/>
    <property type="match status" value="1"/>
</dbReference>
<name>A0A2M6W1Z2_9BACT</name>
<gene>
    <name evidence="20" type="primary">recQ</name>
    <name evidence="20" type="ORF">COU33_01080</name>
</gene>
<keyword evidence="12" id="KW-0233">DNA recombination</keyword>
<dbReference type="SMART" id="SM00487">
    <property type="entry name" value="DEXDc"/>
    <property type="match status" value="1"/>
</dbReference>
<evidence type="ECO:0000256" key="6">
    <source>
        <dbReference type="ARBA" id="ARBA00022763"/>
    </source>
</evidence>
<evidence type="ECO:0000256" key="16">
    <source>
        <dbReference type="NCBIfam" id="TIGR01389"/>
    </source>
</evidence>
<dbReference type="GO" id="GO:0005737">
    <property type="term" value="C:cytoplasm"/>
    <property type="evidence" value="ECO:0007669"/>
    <property type="project" value="TreeGrafter"/>
</dbReference>
<evidence type="ECO:0000259" key="17">
    <source>
        <dbReference type="PROSITE" id="PS50967"/>
    </source>
</evidence>
<dbReference type="CDD" id="cd17920">
    <property type="entry name" value="DEXHc_RecQ"/>
    <property type="match status" value="1"/>
</dbReference>
<evidence type="ECO:0000259" key="19">
    <source>
        <dbReference type="PROSITE" id="PS51194"/>
    </source>
</evidence>
<comment type="catalytic activity">
    <reaction evidence="15">
        <text>Couples ATP hydrolysis with the unwinding of duplex DNA by translocating in the 3'-5' direction.</text>
        <dbReference type="EC" id="5.6.2.4"/>
    </reaction>
</comment>
<dbReference type="Pfam" id="PF00271">
    <property type="entry name" value="Helicase_C"/>
    <property type="match status" value="1"/>
</dbReference>
<evidence type="ECO:0000256" key="8">
    <source>
        <dbReference type="ARBA" id="ARBA00022806"/>
    </source>
</evidence>
<dbReference type="InterPro" id="IPR004589">
    <property type="entry name" value="DNA_helicase_ATP-dep_RecQ"/>
</dbReference>
<dbReference type="InterPro" id="IPR036388">
    <property type="entry name" value="WH-like_DNA-bd_sf"/>
</dbReference>
<dbReference type="InterPro" id="IPR027417">
    <property type="entry name" value="P-loop_NTPase"/>
</dbReference>